<keyword evidence="1" id="KW-0732">Signal</keyword>
<keyword evidence="3" id="KW-1185">Reference proteome</keyword>
<evidence type="ECO:0008006" key="4">
    <source>
        <dbReference type="Google" id="ProtNLM"/>
    </source>
</evidence>
<protein>
    <recommendedName>
        <fullName evidence="4">Cystatin domain-containing protein</fullName>
    </recommendedName>
</protein>
<dbReference type="PANTHER" id="PTHR47364:SF2">
    <property type="entry name" value="CYSTEINE PROTEINASE INHIBITOR 5"/>
    <property type="match status" value="1"/>
</dbReference>
<dbReference type="PANTHER" id="PTHR47364">
    <property type="entry name" value="CYSTEINE PROTEINASE INHIBITOR 5"/>
    <property type="match status" value="1"/>
</dbReference>
<dbReference type="Gene3D" id="3.10.450.10">
    <property type="match status" value="1"/>
</dbReference>
<dbReference type="Proteomes" id="UP001497516">
    <property type="component" value="Chromosome 1"/>
</dbReference>
<name>A0AAV2C7X4_9ROSI</name>
<reference evidence="2 3" key="1">
    <citation type="submission" date="2024-04" db="EMBL/GenBank/DDBJ databases">
        <authorList>
            <person name="Fracassetti M."/>
        </authorList>
    </citation>
    <scope>NUCLEOTIDE SEQUENCE [LARGE SCALE GENOMIC DNA]</scope>
</reference>
<gene>
    <name evidence="2" type="ORF">LTRI10_LOCUS130</name>
</gene>
<accession>A0AAV2C7X4</accession>
<feature type="chain" id="PRO_5043729705" description="Cystatin domain-containing protein" evidence="1">
    <location>
        <begin position="23"/>
        <end position="125"/>
    </location>
</feature>
<evidence type="ECO:0000313" key="2">
    <source>
        <dbReference type="EMBL" id="CAL1352139.1"/>
    </source>
</evidence>
<proteinExistence type="predicted"/>
<evidence type="ECO:0000313" key="3">
    <source>
        <dbReference type="Proteomes" id="UP001497516"/>
    </source>
</evidence>
<dbReference type="AlphaFoldDB" id="A0AAV2C7X4"/>
<dbReference type="EMBL" id="OZ034813">
    <property type="protein sequence ID" value="CAL1352139.1"/>
    <property type="molecule type" value="Genomic_DNA"/>
</dbReference>
<evidence type="ECO:0000256" key="1">
    <source>
        <dbReference type="SAM" id="SignalP"/>
    </source>
</evidence>
<sequence length="125" mass="13879">MKPVTFLVAITTIAVVLSTARATSSSGTWQRIKNPNDFRIRMVAEYAVFMHNFKTEFKHPLRLVSVDRGSIHQFKGGVIYTLIVSAAPVDNLSSKGSLYQTAVRVSLDRTAGGLMYFMPVIQDLN</sequence>
<feature type="signal peptide" evidence="1">
    <location>
        <begin position="1"/>
        <end position="22"/>
    </location>
</feature>
<organism evidence="2 3">
    <name type="scientific">Linum trigynum</name>
    <dbReference type="NCBI Taxonomy" id="586398"/>
    <lineage>
        <taxon>Eukaryota</taxon>
        <taxon>Viridiplantae</taxon>
        <taxon>Streptophyta</taxon>
        <taxon>Embryophyta</taxon>
        <taxon>Tracheophyta</taxon>
        <taxon>Spermatophyta</taxon>
        <taxon>Magnoliopsida</taxon>
        <taxon>eudicotyledons</taxon>
        <taxon>Gunneridae</taxon>
        <taxon>Pentapetalae</taxon>
        <taxon>rosids</taxon>
        <taxon>fabids</taxon>
        <taxon>Malpighiales</taxon>
        <taxon>Linaceae</taxon>
        <taxon>Linum</taxon>
    </lineage>
</organism>